<evidence type="ECO:0000256" key="5">
    <source>
        <dbReference type="SAM" id="MobiDB-lite"/>
    </source>
</evidence>
<feature type="compositionally biased region" description="Polar residues" evidence="5">
    <location>
        <begin position="70"/>
        <end position="79"/>
    </location>
</feature>
<evidence type="ECO:0000256" key="2">
    <source>
        <dbReference type="ARBA" id="ARBA00023034"/>
    </source>
</evidence>
<dbReference type="STRING" id="394193.SAMN04489732_13026"/>
<evidence type="ECO:0000256" key="3">
    <source>
        <dbReference type="ARBA" id="ARBA00023121"/>
    </source>
</evidence>
<name>A0A1H8YNF3_9PSEU</name>
<sequence>MQVTNVVRDPGTVDDEPIAAERVGLAAAAPRPDDRRDAIPAQRGQPGSTASGFPAAGRSRDGVPFDPRKSASSRACPSQRQPRVADLLLAANHAGDIQLDPVVRDRATMELALAAAVLIDLAIEKRIRLEPPGCVRILAGHSGDDPLTHRVLHDLRRKARPRSVTDSLYVLADIVTPLVWTRLAGQGDAQPRSARCRRRPRFEFVGLRAIRRPHLYLTAAADRDPVDTTAAALWRLLTLLHLDGESTDLMLSDTTIARLDAAEPAPQVTPILSAVALALHVHATAL</sequence>
<evidence type="ECO:0000313" key="7">
    <source>
        <dbReference type="Proteomes" id="UP000198582"/>
    </source>
</evidence>
<keyword evidence="4" id="KW-0472">Membrane</keyword>
<dbReference type="Gene3D" id="1.10.3630.10">
    <property type="entry name" value="yeast vps74-n-term truncation variant domain like"/>
    <property type="match status" value="1"/>
</dbReference>
<evidence type="ECO:0000256" key="1">
    <source>
        <dbReference type="ARBA" id="ARBA00004255"/>
    </source>
</evidence>
<dbReference type="AlphaFoldDB" id="A0A1H8YNF3"/>
<gene>
    <name evidence="6" type="ORF">SAMN04489732_13026</name>
</gene>
<dbReference type="InterPro" id="IPR008628">
    <property type="entry name" value="GPP34-like"/>
</dbReference>
<evidence type="ECO:0000313" key="6">
    <source>
        <dbReference type="EMBL" id="SEP53724.1"/>
    </source>
</evidence>
<keyword evidence="7" id="KW-1185">Reference proteome</keyword>
<reference evidence="6 7" key="1">
    <citation type="submission" date="2016-10" db="EMBL/GenBank/DDBJ databases">
        <authorList>
            <person name="de Groot N.N."/>
        </authorList>
    </citation>
    <scope>NUCLEOTIDE SEQUENCE [LARGE SCALE GENOMIC DNA]</scope>
    <source>
        <strain evidence="6 7">DSM 44993</strain>
    </source>
</reference>
<dbReference type="GO" id="GO:0005737">
    <property type="term" value="C:cytoplasm"/>
    <property type="evidence" value="ECO:0007669"/>
    <property type="project" value="UniProtKB-ARBA"/>
</dbReference>
<dbReference type="GO" id="GO:0070273">
    <property type="term" value="F:phosphatidylinositol-4-phosphate binding"/>
    <property type="evidence" value="ECO:0007669"/>
    <property type="project" value="InterPro"/>
</dbReference>
<proteinExistence type="predicted"/>
<evidence type="ECO:0000256" key="4">
    <source>
        <dbReference type="ARBA" id="ARBA00023136"/>
    </source>
</evidence>
<feature type="region of interest" description="Disordered" evidence="5">
    <location>
        <begin position="25"/>
        <end position="79"/>
    </location>
</feature>
<keyword evidence="2" id="KW-0333">Golgi apparatus</keyword>
<protein>
    <submittedName>
        <fullName evidence="6">Golgi phosphoprotein 3 (GPP34)</fullName>
    </submittedName>
</protein>
<accession>A0A1H8YNF3</accession>
<organism evidence="6 7">
    <name type="scientific">Amycolatopsis saalfeldensis</name>
    <dbReference type="NCBI Taxonomy" id="394193"/>
    <lineage>
        <taxon>Bacteria</taxon>
        <taxon>Bacillati</taxon>
        <taxon>Actinomycetota</taxon>
        <taxon>Actinomycetes</taxon>
        <taxon>Pseudonocardiales</taxon>
        <taxon>Pseudonocardiaceae</taxon>
        <taxon>Amycolatopsis</taxon>
    </lineage>
</organism>
<comment type="subcellular location">
    <subcellularLocation>
        <location evidence="1">Golgi apparatus membrane</location>
        <topology evidence="1">Peripheral membrane protein</topology>
        <orientation evidence="1">Cytoplasmic side</orientation>
    </subcellularLocation>
</comment>
<dbReference type="EMBL" id="FOEF01000030">
    <property type="protein sequence ID" value="SEP53724.1"/>
    <property type="molecule type" value="Genomic_DNA"/>
</dbReference>
<dbReference type="GO" id="GO:0012505">
    <property type="term" value="C:endomembrane system"/>
    <property type="evidence" value="ECO:0007669"/>
    <property type="project" value="UniProtKB-ARBA"/>
</dbReference>
<dbReference type="Proteomes" id="UP000198582">
    <property type="component" value="Unassembled WGS sequence"/>
</dbReference>
<dbReference type="Pfam" id="PF05719">
    <property type="entry name" value="GPP34"/>
    <property type="match status" value="1"/>
</dbReference>
<feature type="compositionally biased region" description="Basic and acidic residues" evidence="5">
    <location>
        <begin position="58"/>
        <end position="69"/>
    </location>
</feature>
<dbReference type="InterPro" id="IPR038261">
    <property type="entry name" value="GPP34-like_sf"/>
</dbReference>
<keyword evidence="3" id="KW-0446">Lipid-binding</keyword>